<dbReference type="EMBL" id="ML179193">
    <property type="protein sequence ID" value="THU95719.1"/>
    <property type="molecule type" value="Genomic_DNA"/>
</dbReference>
<protein>
    <submittedName>
        <fullName evidence="1">Uncharacterized protein</fullName>
    </submittedName>
</protein>
<accession>A0A4S8M0Y5</accession>
<dbReference type="AlphaFoldDB" id="A0A4S8M0Y5"/>
<sequence length="297" mass="32849">MSATNTTLASINSQALVLRSKYNPLTILEDTFEVNSFISAFLKSVLGPSFSQNPLPADAVRVILDQEGNVRYALTDSYADKLWEKIGVVICILSVAVSCDGTYPAPINIPADFKDIPFVKNLADVNLIDIQHFDENHIHSIQAESLQGLEEILGVINFTLVQYCKWIHFRVKAIIRNGGDPAKEVGQILFMHKQVLSALEAGGALVMGHRRCKTRENAALALFFSYSSTVVSALAEINLRYSEPEPTDGSLHRVSHAWSRLPTRLYAGYSKVIVPLMVLLASSRDFSSKLLIIKVMK</sequence>
<name>A0A4S8M0Y5_DENBC</name>
<evidence type="ECO:0000313" key="1">
    <source>
        <dbReference type="EMBL" id="THU95719.1"/>
    </source>
</evidence>
<organism evidence="1 2">
    <name type="scientific">Dendrothele bispora (strain CBS 962.96)</name>
    <dbReference type="NCBI Taxonomy" id="1314807"/>
    <lineage>
        <taxon>Eukaryota</taxon>
        <taxon>Fungi</taxon>
        <taxon>Dikarya</taxon>
        <taxon>Basidiomycota</taxon>
        <taxon>Agaricomycotina</taxon>
        <taxon>Agaricomycetes</taxon>
        <taxon>Agaricomycetidae</taxon>
        <taxon>Agaricales</taxon>
        <taxon>Agaricales incertae sedis</taxon>
        <taxon>Dendrothele</taxon>
    </lineage>
</organism>
<keyword evidence="2" id="KW-1185">Reference proteome</keyword>
<gene>
    <name evidence="1" type="ORF">K435DRAFT_797881</name>
</gene>
<reference evidence="1 2" key="1">
    <citation type="journal article" date="2019" name="Nat. Ecol. Evol.">
        <title>Megaphylogeny resolves global patterns of mushroom evolution.</title>
        <authorList>
            <person name="Varga T."/>
            <person name="Krizsan K."/>
            <person name="Foldi C."/>
            <person name="Dima B."/>
            <person name="Sanchez-Garcia M."/>
            <person name="Sanchez-Ramirez S."/>
            <person name="Szollosi G.J."/>
            <person name="Szarkandi J.G."/>
            <person name="Papp V."/>
            <person name="Albert L."/>
            <person name="Andreopoulos W."/>
            <person name="Angelini C."/>
            <person name="Antonin V."/>
            <person name="Barry K.W."/>
            <person name="Bougher N.L."/>
            <person name="Buchanan P."/>
            <person name="Buyck B."/>
            <person name="Bense V."/>
            <person name="Catcheside P."/>
            <person name="Chovatia M."/>
            <person name="Cooper J."/>
            <person name="Damon W."/>
            <person name="Desjardin D."/>
            <person name="Finy P."/>
            <person name="Geml J."/>
            <person name="Haridas S."/>
            <person name="Hughes K."/>
            <person name="Justo A."/>
            <person name="Karasinski D."/>
            <person name="Kautmanova I."/>
            <person name="Kiss B."/>
            <person name="Kocsube S."/>
            <person name="Kotiranta H."/>
            <person name="LaButti K.M."/>
            <person name="Lechner B.E."/>
            <person name="Liimatainen K."/>
            <person name="Lipzen A."/>
            <person name="Lukacs Z."/>
            <person name="Mihaltcheva S."/>
            <person name="Morgado L.N."/>
            <person name="Niskanen T."/>
            <person name="Noordeloos M.E."/>
            <person name="Ohm R.A."/>
            <person name="Ortiz-Santana B."/>
            <person name="Ovrebo C."/>
            <person name="Racz N."/>
            <person name="Riley R."/>
            <person name="Savchenko A."/>
            <person name="Shiryaev A."/>
            <person name="Soop K."/>
            <person name="Spirin V."/>
            <person name="Szebenyi C."/>
            <person name="Tomsovsky M."/>
            <person name="Tulloss R.E."/>
            <person name="Uehling J."/>
            <person name="Grigoriev I.V."/>
            <person name="Vagvolgyi C."/>
            <person name="Papp T."/>
            <person name="Martin F.M."/>
            <person name="Miettinen O."/>
            <person name="Hibbett D.S."/>
            <person name="Nagy L.G."/>
        </authorList>
    </citation>
    <scope>NUCLEOTIDE SEQUENCE [LARGE SCALE GENOMIC DNA]</scope>
    <source>
        <strain evidence="1 2">CBS 962.96</strain>
    </source>
</reference>
<evidence type="ECO:0000313" key="2">
    <source>
        <dbReference type="Proteomes" id="UP000297245"/>
    </source>
</evidence>
<dbReference type="Proteomes" id="UP000297245">
    <property type="component" value="Unassembled WGS sequence"/>
</dbReference>
<proteinExistence type="predicted"/>